<organism evidence="3 4">
    <name type="scientific">Apodospora peruviana</name>
    <dbReference type="NCBI Taxonomy" id="516989"/>
    <lineage>
        <taxon>Eukaryota</taxon>
        <taxon>Fungi</taxon>
        <taxon>Dikarya</taxon>
        <taxon>Ascomycota</taxon>
        <taxon>Pezizomycotina</taxon>
        <taxon>Sordariomycetes</taxon>
        <taxon>Sordariomycetidae</taxon>
        <taxon>Sordariales</taxon>
        <taxon>Lasiosphaeriaceae</taxon>
        <taxon>Apodospora</taxon>
    </lineage>
</organism>
<feature type="non-terminal residue" evidence="3">
    <location>
        <position position="1"/>
    </location>
</feature>
<name>A0AAE0LYY9_9PEZI</name>
<protein>
    <recommendedName>
        <fullName evidence="2">Nephrocystin 3-like N-terminal domain-containing protein</fullName>
    </recommendedName>
</protein>
<keyword evidence="1" id="KW-0677">Repeat</keyword>
<dbReference type="EMBL" id="JAUEDM010000009">
    <property type="protein sequence ID" value="KAK3312064.1"/>
    <property type="molecule type" value="Genomic_DNA"/>
</dbReference>
<sequence length="91" mass="9869">WLNGMAGSRKSTISRTVAQSFVDQGLHGASFFFKRGERDCGTAALLFPTIAAQLAAKETALTVHIKAALEADPAVIHKAHPIHRYSLRRAI</sequence>
<evidence type="ECO:0000259" key="2">
    <source>
        <dbReference type="Pfam" id="PF24883"/>
    </source>
</evidence>
<proteinExistence type="predicted"/>
<comment type="caution">
    <text evidence="3">The sequence shown here is derived from an EMBL/GenBank/DDBJ whole genome shotgun (WGS) entry which is preliminary data.</text>
</comment>
<feature type="domain" description="Nephrocystin 3-like N-terminal" evidence="2">
    <location>
        <begin position="1"/>
        <end position="74"/>
    </location>
</feature>
<accession>A0AAE0LYY9</accession>
<dbReference type="InterPro" id="IPR056884">
    <property type="entry name" value="NPHP3-like_N"/>
</dbReference>
<reference evidence="3" key="2">
    <citation type="submission" date="2023-06" db="EMBL/GenBank/DDBJ databases">
        <authorList>
            <consortium name="Lawrence Berkeley National Laboratory"/>
            <person name="Haridas S."/>
            <person name="Hensen N."/>
            <person name="Bonometti L."/>
            <person name="Westerberg I."/>
            <person name="Brannstrom I.O."/>
            <person name="Guillou S."/>
            <person name="Cros-Aarteil S."/>
            <person name="Calhoun S."/>
            <person name="Kuo A."/>
            <person name="Mondo S."/>
            <person name="Pangilinan J."/>
            <person name="Riley R."/>
            <person name="Labutti K."/>
            <person name="Andreopoulos B."/>
            <person name="Lipzen A."/>
            <person name="Chen C."/>
            <person name="Yanf M."/>
            <person name="Daum C."/>
            <person name="Ng V."/>
            <person name="Clum A."/>
            <person name="Steindorff A."/>
            <person name="Ohm R."/>
            <person name="Martin F."/>
            <person name="Silar P."/>
            <person name="Natvig D."/>
            <person name="Lalanne C."/>
            <person name="Gautier V."/>
            <person name="Ament-Velasquez S.L."/>
            <person name="Kruys A."/>
            <person name="Hutchinson M.I."/>
            <person name="Powell A.J."/>
            <person name="Barry K."/>
            <person name="Miller A.N."/>
            <person name="Grigoriev I.V."/>
            <person name="Debuchy R."/>
            <person name="Gladieux P."/>
            <person name="Thoren M.H."/>
            <person name="Johannesson H."/>
        </authorList>
    </citation>
    <scope>NUCLEOTIDE SEQUENCE</scope>
    <source>
        <strain evidence="3">CBS 118394</strain>
    </source>
</reference>
<keyword evidence="4" id="KW-1185">Reference proteome</keyword>
<dbReference type="Proteomes" id="UP001283341">
    <property type="component" value="Unassembled WGS sequence"/>
</dbReference>
<evidence type="ECO:0000256" key="1">
    <source>
        <dbReference type="ARBA" id="ARBA00022737"/>
    </source>
</evidence>
<dbReference type="AlphaFoldDB" id="A0AAE0LYY9"/>
<reference evidence="3" key="1">
    <citation type="journal article" date="2023" name="Mol. Phylogenet. Evol.">
        <title>Genome-scale phylogeny and comparative genomics of the fungal order Sordariales.</title>
        <authorList>
            <person name="Hensen N."/>
            <person name="Bonometti L."/>
            <person name="Westerberg I."/>
            <person name="Brannstrom I.O."/>
            <person name="Guillou S."/>
            <person name="Cros-Aarteil S."/>
            <person name="Calhoun S."/>
            <person name="Haridas S."/>
            <person name="Kuo A."/>
            <person name="Mondo S."/>
            <person name="Pangilinan J."/>
            <person name="Riley R."/>
            <person name="LaButti K."/>
            <person name="Andreopoulos B."/>
            <person name="Lipzen A."/>
            <person name="Chen C."/>
            <person name="Yan M."/>
            <person name="Daum C."/>
            <person name="Ng V."/>
            <person name="Clum A."/>
            <person name="Steindorff A."/>
            <person name="Ohm R.A."/>
            <person name="Martin F."/>
            <person name="Silar P."/>
            <person name="Natvig D.O."/>
            <person name="Lalanne C."/>
            <person name="Gautier V."/>
            <person name="Ament-Velasquez S.L."/>
            <person name="Kruys A."/>
            <person name="Hutchinson M.I."/>
            <person name="Powell A.J."/>
            <person name="Barry K."/>
            <person name="Miller A.N."/>
            <person name="Grigoriev I.V."/>
            <person name="Debuchy R."/>
            <person name="Gladieux P."/>
            <person name="Hiltunen Thoren M."/>
            <person name="Johannesson H."/>
        </authorList>
    </citation>
    <scope>NUCLEOTIDE SEQUENCE</scope>
    <source>
        <strain evidence="3">CBS 118394</strain>
    </source>
</reference>
<gene>
    <name evidence="3" type="ORF">B0H66DRAFT_486311</name>
</gene>
<evidence type="ECO:0000313" key="3">
    <source>
        <dbReference type="EMBL" id="KAK3312064.1"/>
    </source>
</evidence>
<evidence type="ECO:0000313" key="4">
    <source>
        <dbReference type="Proteomes" id="UP001283341"/>
    </source>
</evidence>
<dbReference type="Pfam" id="PF24883">
    <property type="entry name" value="NPHP3_N"/>
    <property type="match status" value="1"/>
</dbReference>